<protein>
    <recommendedName>
        <fullName evidence="4">VWFA domain-containing protein</fullName>
    </recommendedName>
</protein>
<dbReference type="EMBL" id="WVIC01000012">
    <property type="protein sequence ID" value="NCJ06381.1"/>
    <property type="molecule type" value="Genomic_DNA"/>
</dbReference>
<dbReference type="AlphaFoldDB" id="A0A8K2A705"/>
<evidence type="ECO:0000313" key="2">
    <source>
        <dbReference type="EMBL" id="NCJ06381.1"/>
    </source>
</evidence>
<feature type="signal peptide" evidence="1">
    <location>
        <begin position="1"/>
        <end position="28"/>
    </location>
</feature>
<keyword evidence="1" id="KW-0732">Signal</keyword>
<evidence type="ECO:0000256" key="1">
    <source>
        <dbReference type="SAM" id="SignalP"/>
    </source>
</evidence>
<name>A0A8K2A705_9CYAN</name>
<keyword evidence="3" id="KW-1185">Reference proteome</keyword>
<dbReference type="PROSITE" id="PS51257">
    <property type="entry name" value="PROKAR_LIPOPROTEIN"/>
    <property type="match status" value="1"/>
</dbReference>
<reference evidence="2" key="1">
    <citation type="submission" date="2019-12" db="EMBL/GenBank/DDBJ databases">
        <title>High-Quality draft genome sequences of three cyanobacteria isolated from the limestone walls of the Old Cathedral of Coimbra.</title>
        <authorList>
            <person name="Tiago I."/>
            <person name="Soares F."/>
            <person name="Portugal A."/>
        </authorList>
    </citation>
    <scope>NUCLEOTIDE SEQUENCE [LARGE SCALE GENOMIC DNA]</scope>
    <source>
        <strain evidence="2">C</strain>
    </source>
</reference>
<accession>A0A8K2A705</accession>
<dbReference type="Proteomes" id="UP000607397">
    <property type="component" value="Unassembled WGS sequence"/>
</dbReference>
<gene>
    <name evidence="2" type="ORF">GS597_07625</name>
</gene>
<feature type="chain" id="PRO_5035443369" description="VWFA domain-containing protein" evidence="1">
    <location>
        <begin position="29"/>
        <end position="439"/>
    </location>
</feature>
<comment type="caution">
    <text evidence="2">The sequence shown here is derived from an EMBL/GenBank/DDBJ whole genome shotgun (WGS) entry which is preliminary data.</text>
</comment>
<evidence type="ECO:0000313" key="3">
    <source>
        <dbReference type="Proteomes" id="UP000607397"/>
    </source>
</evidence>
<organism evidence="2 3">
    <name type="scientific">Petrachloros mirabilis ULC683</name>
    <dbReference type="NCBI Taxonomy" id="2781853"/>
    <lineage>
        <taxon>Bacteria</taxon>
        <taxon>Bacillati</taxon>
        <taxon>Cyanobacteriota</taxon>
        <taxon>Cyanophyceae</taxon>
        <taxon>Synechococcales</taxon>
        <taxon>Petrachlorosaceae</taxon>
        <taxon>Petrachloros</taxon>
        <taxon>Petrachloros mirabilis</taxon>
    </lineage>
</organism>
<evidence type="ECO:0008006" key="4">
    <source>
        <dbReference type="Google" id="ProtNLM"/>
    </source>
</evidence>
<sequence length="439" mass="47180">MKQFPKPLWPRKPTRWAGLLLLAFGLSACRPTPLTCLEESAATAVPENLSIIVSVDGSGSMAGYANARNSRYQASITALSVSLQNQVVPHDSLEYWRIGVDEAGQNASQRLSDSQFLAAQQSRFYDCSSDQFPCVTSPLIQFLEVGAVAEDQAVLRVLVTDLEPDGLALGRLSGQISRQLSENPGYEAALVGIRSEFEGRVFPNVPGSFEPFPYSTANQPVDEAGRPFFMLLVGPSQAVRQLIDGFSSLETATADTFRVSKFGLGTTTTTTLTPTFSSADATCTSQVYALNRGWASRISPADGQADQWVLLRSCGRDAGATLTFESQLIPGLAVGELPVSGLTAAEGSSAALNITEVISDGERIRLQARLTATGVHAQRLNLRPEVLDLLQWQDWNLQGMGQSGNQIQNLLLFVGGLRQAVMATGEAAPAARFCIAYQR</sequence>
<dbReference type="RefSeq" id="WP_161824861.1">
    <property type="nucleotide sequence ID" value="NZ_WVIC01000012.1"/>
</dbReference>
<proteinExistence type="predicted"/>